<sequence length="520" mass="54823">MTVLLRHNPENPQTCFQKGKPTMKTLKRRGLLAKAGALLAVAALAFSASPSYAQTNDVPETANVVITKLEQPTVAGSVASGQSQTLPEGSKGIEDVEFTAYRVPVYKAGENGDEHPARTSAWQQATADIDLDMAKSRVAELATPTEVALNPTNENGVTNWSAAAAGLYLIRETSTPAGVIPAQDFLLAVPMTNPEGTGWLTDIYVYPKGSTFSASKSVDNAASLKTGDPVTWTIEAGIPLIRSHTSGDPVAPAEFKIVDTFNTADLELVGGANGVTVTVPGIEFVTADYTVDVNPVVDGLTTVTITFNEGGLAKLVGKDDVTVELKTTVLKAGEINTTATITATDDTRATTVTDIKQTVKYGKVTLTKKNQNGQLAKDAVFRVYATEAHAKAKGDNHLITATNKTGIWKTGEGGKVILDGFRFSDFADGADQVKGADGSLYQTYWLVEMTAPAGQQLLAEPVPFTVTEVEDTLEVTNTANTNAFVLPLTGGTGTAMLTILGLGILAIVLFVARSRRNAEA</sequence>
<keyword evidence="2" id="KW-0964">Secreted</keyword>
<organism evidence="8 9">
    <name type="scientific">Corynebacterium efficiens (strain DSM 44549 / YS-314 / AJ 12310 / JCM 11189 / NBRC 100395)</name>
    <dbReference type="NCBI Taxonomy" id="196164"/>
    <lineage>
        <taxon>Bacteria</taxon>
        <taxon>Bacillati</taxon>
        <taxon>Actinomycetota</taxon>
        <taxon>Actinomycetes</taxon>
        <taxon>Mycobacteriales</taxon>
        <taxon>Corynebacteriaceae</taxon>
        <taxon>Corynebacterium</taxon>
    </lineage>
</organism>
<dbReference type="Pfam" id="PF00746">
    <property type="entry name" value="Gram_pos_anchor"/>
    <property type="match status" value="1"/>
</dbReference>
<dbReference type="AlphaFoldDB" id="Q8FMP6"/>
<dbReference type="Gene3D" id="2.60.40.740">
    <property type="match status" value="1"/>
</dbReference>
<dbReference type="InterPro" id="IPR048052">
    <property type="entry name" value="FM1-like"/>
</dbReference>
<dbReference type="HOGENOM" id="CLU_029024_2_0_11"/>
<evidence type="ECO:0000259" key="7">
    <source>
        <dbReference type="Pfam" id="PF16555"/>
    </source>
</evidence>
<reference evidence="8 9" key="1">
    <citation type="journal article" date="2003" name="Genome Res.">
        <title>Comparative complete genome sequence analysis of the amino acid replacements responsible for the thermostability of Corynebacterium efficiens.</title>
        <authorList>
            <person name="Nishio Y."/>
            <person name="Nakamura Y."/>
            <person name="Kawarabayasi Y."/>
            <person name="Usuda Y."/>
            <person name="Kimura E."/>
            <person name="Sugimoto S."/>
            <person name="Matsui K."/>
            <person name="Yamagishi A."/>
            <person name="Kikuchi H."/>
            <person name="Ikeo K."/>
            <person name="Gojobori T."/>
        </authorList>
    </citation>
    <scope>NUCLEOTIDE SEQUENCE [LARGE SCALE GENOMIC DNA]</scope>
    <source>
        <strain evidence="9">DSM 44549 / YS-314 / AJ 12310 / JCM 11189 / NBRC 100395</strain>
    </source>
</reference>
<dbReference type="EMBL" id="BA000035">
    <property type="protein sequence ID" value="BAC19267.1"/>
    <property type="molecule type" value="Genomic_DNA"/>
</dbReference>
<keyword evidence="4" id="KW-0572">Peptidoglycan-anchor</keyword>
<dbReference type="PROSITE" id="PS51318">
    <property type="entry name" value="TAT"/>
    <property type="match status" value="1"/>
</dbReference>
<keyword evidence="5" id="KW-0812">Transmembrane</keyword>
<dbReference type="InterPro" id="IPR032364">
    <property type="entry name" value="GramPos_pilinD1_N"/>
</dbReference>
<evidence type="ECO:0000256" key="4">
    <source>
        <dbReference type="ARBA" id="ARBA00023088"/>
    </source>
</evidence>
<evidence type="ECO:0000259" key="6">
    <source>
        <dbReference type="Pfam" id="PF00746"/>
    </source>
</evidence>
<evidence type="ECO:0000256" key="3">
    <source>
        <dbReference type="ARBA" id="ARBA00022729"/>
    </source>
</evidence>
<dbReference type="InterPro" id="IPR006311">
    <property type="entry name" value="TAT_signal"/>
</dbReference>
<keyword evidence="5" id="KW-0472">Membrane</keyword>
<evidence type="ECO:0000313" key="8">
    <source>
        <dbReference type="EMBL" id="BAC19267.1"/>
    </source>
</evidence>
<evidence type="ECO:0000256" key="2">
    <source>
        <dbReference type="ARBA" id="ARBA00022525"/>
    </source>
</evidence>
<proteinExistence type="predicted"/>
<evidence type="ECO:0000313" key="9">
    <source>
        <dbReference type="Proteomes" id="UP000001409"/>
    </source>
</evidence>
<dbReference type="eggNOG" id="COG4932">
    <property type="taxonomic scope" value="Bacteria"/>
</dbReference>
<dbReference type="NCBIfam" id="TIGR01167">
    <property type="entry name" value="LPXTG_anchor"/>
    <property type="match status" value="1"/>
</dbReference>
<keyword evidence="3" id="KW-0732">Signal</keyword>
<dbReference type="GO" id="GO:0005975">
    <property type="term" value="P:carbohydrate metabolic process"/>
    <property type="evidence" value="ECO:0007669"/>
    <property type="project" value="UniProtKB-ARBA"/>
</dbReference>
<dbReference type="NCBIfam" id="NF033902">
    <property type="entry name" value="iso_D2_wall_anc"/>
    <property type="match status" value="1"/>
</dbReference>
<dbReference type="InterPro" id="IPR019931">
    <property type="entry name" value="LPXTG_anchor"/>
</dbReference>
<feature type="transmembrane region" description="Helical" evidence="5">
    <location>
        <begin position="484"/>
        <end position="512"/>
    </location>
</feature>
<evidence type="ECO:0000256" key="1">
    <source>
        <dbReference type="ARBA" id="ARBA00022512"/>
    </source>
</evidence>
<dbReference type="Gene3D" id="2.60.40.10">
    <property type="entry name" value="Immunoglobulins"/>
    <property type="match status" value="2"/>
</dbReference>
<name>Q8FMP6_COREF</name>
<dbReference type="STRING" id="196164.gene:10742902"/>
<protein>
    <submittedName>
        <fullName evidence="8">Putative type 1 fimbrial protein</fullName>
    </submittedName>
</protein>
<dbReference type="InterPro" id="IPR013783">
    <property type="entry name" value="Ig-like_fold"/>
</dbReference>
<dbReference type="Pfam" id="PF16555">
    <property type="entry name" value="GramPos_pilinD1"/>
    <property type="match status" value="1"/>
</dbReference>
<accession>Q8FMP6</accession>
<feature type="domain" description="Gram-positive cocci surface proteins LPxTG" evidence="6">
    <location>
        <begin position="480"/>
        <end position="517"/>
    </location>
</feature>
<keyword evidence="1" id="KW-0134">Cell wall</keyword>
<dbReference type="Proteomes" id="UP000001409">
    <property type="component" value="Chromosome"/>
</dbReference>
<evidence type="ECO:0000256" key="5">
    <source>
        <dbReference type="SAM" id="Phobius"/>
    </source>
</evidence>
<keyword evidence="9" id="KW-1185">Reference proteome</keyword>
<keyword evidence="5" id="KW-1133">Transmembrane helix</keyword>
<feature type="domain" description="Gram-positive pilin subunit D1 N-terminal" evidence="7">
    <location>
        <begin position="61"/>
        <end position="208"/>
    </location>
</feature>
<dbReference type="KEGG" id="cef:CE2457"/>